<dbReference type="InterPro" id="IPR053958">
    <property type="entry name" value="HMGCR/SNAP/NPC1-like_SSD"/>
</dbReference>
<evidence type="ECO:0000256" key="2">
    <source>
        <dbReference type="SAM" id="Phobius"/>
    </source>
</evidence>
<feature type="transmembrane region" description="Helical" evidence="2">
    <location>
        <begin position="412"/>
        <end position="434"/>
    </location>
</feature>
<feature type="transmembrane region" description="Helical" evidence="2">
    <location>
        <begin position="380"/>
        <end position="400"/>
    </location>
</feature>
<keyword evidence="2" id="KW-1133">Transmembrane helix</keyword>
<organism evidence="4 5">
    <name type="scientific">Hydra vulgaris</name>
    <name type="common">Hydra</name>
    <name type="synonym">Hydra attenuata</name>
    <dbReference type="NCBI Taxonomy" id="6087"/>
    <lineage>
        <taxon>Eukaryota</taxon>
        <taxon>Metazoa</taxon>
        <taxon>Cnidaria</taxon>
        <taxon>Hydrozoa</taxon>
        <taxon>Hydroidolina</taxon>
        <taxon>Anthoathecata</taxon>
        <taxon>Aplanulata</taxon>
        <taxon>Hydridae</taxon>
        <taxon>Hydra</taxon>
    </lineage>
</organism>
<feature type="transmembrane region" description="Helical" evidence="2">
    <location>
        <begin position="307"/>
        <end position="330"/>
    </location>
</feature>
<accession>A0ABM4BLV2</accession>
<gene>
    <name evidence="5" type="primary">LOC136078339</name>
</gene>
<comment type="similarity">
    <text evidence="1">Belongs to the patched family.</text>
</comment>
<feature type="transmembrane region" description="Helical" evidence="2">
    <location>
        <begin position="481"/>
        <end position="501"/>
    </location>
</feature>
<dbReference type="PROSITE" id="PS50156">
    <property type="entry name" value="SSD"/>
    <property type="match status" value="1"/>
</dbReference>
<feature type="transmembrane region" description="Helical" evidence="2">
    <location>
        <begin position="656"/>
        <end position="675"/>
    </location>
</feature>
<feature type="transmembrane region" description="Helical" evidence="2">
    <location>
        <begin position="704"/>
        <end position="724"/>
    </location>
</feature>
<reference evidence="5" key="1">
    <citation type="submission" date="2025-08" db="UniProtKB">
        <authorList>
            <consortium name="RefSeq"/>
        </authorList>
    </citation>
    <scope>IDENTIFICATION</scope>
</reference>
<evidence type="ECO:0000313" key="5">
    <source>
        <dbReference type="RefSeq" id="XP_065650036.1"/>
    </source>
</evidence>
<feature type="transmembrane region" description="Helical" evidence="2">
    <location>
        <begin position="730"/>
        <end position="756"/>
    </location>
</feature>
<feature type="transmembrane region" description="Helical" evidence="2">
    <location>
        <begin position="336"/>
        <end position="360"/>
    </location>
</feature>
<dbReference type="RefSeq" id="XP_065650036.1">
    <property type="nucleotide sequence ID" value="XM_065793964.1"/>
</dbReference>
<dbReference type="Pfam" id="PF12349">
    <property type="entry name" value="Sterol-sensing"/>
    <property type="match status" value="1"/>
</dbReference>
<feature type="domain" description="SSD" evidence="3">
    <location>
        <begin position="276"/>
        <end position="434"/>
    </location>
</feature>
<name>A0ABM4BLV2_HYDVU</name>
<dbReference type="SUPFAM" id="SSF82866">
    <property type="entry name" value="Multidrug efflux transporter AcrB transmembrane domain"/>
    <property type="match status" value="2"/>
</dbReference>
<proteinExistence type="inferred from homology"/>
<keyword evidence="2" id="KW-0812">Transmembrane</keyword>
<feature type="transmembrane region" description="Helical" evidence="2">
    <location>
        <begin position="777"/>
        <end position="795"/>
    </location>
</feature>
<dbReference type="Proteomes" id="UP001652625">
    <property type="component" value="Chromosome 03"/>
</dbReference>
<keyword evidence="2" id="KW-0472">Membrane</keyword>
<dbReference type="PANTHER" id="PTHR10796">
    <property type="entry name" value="PATCHED-RELATED"/>
    <property type="match status" value="1"/>
</dbReference>
<dbReference type="Gene3D" id="1.20.1640.10">
    <property type="entry name" value="Multidrug efflux transporter AcrB transmembrane domain"/>
    <property type="match status" value="2"/>
</dbReference>
<feature type="transmembrane region" description="Helical" evidence="2">
    <location>
        <begin position="801"/>
        <end position="825"/>
    </location>
</feature>
<evidence type="ECO:0000313" key="4">
    <source>
        <dbReference type="Proteomes" id="UP001652625"/>
    </source>
</evidence>
<dbReference type="InterPro" id="IPR051697">
    <property type="entry name" value="Patched_domain-protein"/>
</dbReference>
<keyword evidence="4" id="KW-1185">Reference proteome</keyword>
<dbReference type="InterPro" id="IPR000731">
    <property type="entry name" value="SSD"/>
</dbReference>
<sequence length="876" mass="100138">MKDKRENRSIRKRCWRMTMWNKLCSKLENVLNLFFEKLGSIVYNNKNKFIAVSLVLSLALTTGFFNLKTVHRVEELYIPQKSQSLIDLNRANNHFQLKVATEEFIIKNKIQKWAFTKEIFEAVLDVHEGVMSIGGLEKICIKNYNGICFSHNPLEIFQFNKSLLLNINETLNTVYKSKNFLLSNGALASSSFSDFFAYFFFNQTIRKITRAEAVRVVYFVRYPESSNDYIENSAWETEYGKYITKMQKKLSERGLLLLYTSGKSLDDSVSDSSLGDIKLVSLSFFSMIVFCTLTLSKFRNSIVGHFWIGNFGVFTLILGIGAAFGLVMLIGFPYVAFVGVLPFLIIGVGIDNIFIILDCLDRQDPSLRGSQRVSKTMGQIGASITMTTLTDLVAFGISMVTEFPAIKYFCMYAAFSITICFILVTTLFLAVLTYEVQRIENGRQDFLICHVKKTISRNESQQSISTKLMEKIATNLMKTSVKWIVFAISILLVSGGVYGSLNIDQSFDILDLGLKGSPFVEFYSFRNKAYPNGFEISVILDTPVNYSDQKIQQSFLNVGRISKNNKYLLSKTINWMHNFLKWSKELNYTVHGAMFYSYLHQFLLQHREFYRDLQFNANGTIKASRVWVYSNDNPNSVFRKEMMLFIREELKKATNLPFYSAHVMFIYIEQFVIVLRDTVRNLAICSLSIVFITLPYLKQPLVTFLVFWSFICLVFELLGLMYVWDVSLNSISMIIIVMAIGFAVDYSAHVAHSFIISKCNTPETRVIDALKTMGTSVFMGGASTFVGVMATAFASSEIFKIFFKMVFGIVSLGLLHGLIFLPVLLSIFCRNTEVCETIYNQRVEEQHFIQEQQVFSTVSNSTNIKSLDEIDKKQNE</sequence>
<dbReference type="PANTHER" id="PTHR10796:SF92">
    <property type="entry name" value="PATCHED-RELATED, ISOFORM A"/>
    <property type="match status" value="1"/>
</dbReference>
<evidence type="ECO:0000256" key="1">
    <source>
        <dbReference type="ARBA" id="ARBA00005585"/>
    </source>
</evidence>
<protein>
    <submittedName>
        <fullName evidence="5">Patched domain-containing protein 3-like</fullName>
    </submittedName>
</protein>
<dbReference type="GeneID" id="136078339"/>
<evidence type="ECO:0000259" key="3">
    <source>
        <dbReference type="PROSITE" id="PS50156"/>
    </source>
</evidence>